<keyword evidence="3" id="KW-0479">Metal-binding</keyword>
<dbReference type="PANTHER" id="PTHR13778">
    <property type="entry name" value="GLYCOSYLTRANSFERASE 8 DOMAIN-CONTAINING PROTEIN"/>
    <property type="match status" value="1"/>
</dbReference>
<keyword evidence="1" id="KW-0328">Glycosyltransferase</keyword>
<reference evidence="4 5" key="1">
    <citation type="submission" date="2020-07" db="EMBL/GenBank/DDBJ databases">
        <title>Genome sequence of Lactobacillus reuteri CNEI-KCA3 isolated from the faeces of a reared-broiler chicken, South-East Nigeria, reveals presence of CRISPR arrays.</title>
        <authorList>
            <person name="Anukam K.C."/>
            <person name="Ibezim C.N."/>
            <person name="BeecK W.V."/>
            <person name="Allonsius C."/>
            <person name="Broek M.D."/>
            <person name="Tuyaerts I."/>
            <person name="Attama A."/>
            <person name="Esimone C.O."/>
            <person name="Lebeer S."/>
        </authorList>
    </citation>
    <scope>NUCLEOTIDE SEQUENCE [LARGE SCALE GENOMIC DNA]</scope>
    <source>
        <strain evidence="4 5">CNEI-KCA3</strain>
    </source>
</reference>
<proteinExistence type="predicted"/>
<name>A0A7L6BKX7_LIMRT</name>
<dbReference type="Proteomes" id="UP000510868">
    <property type="component" value="Chromosome"/>
</dbReference>
<sequence length="331" mass="38668">MKTIYNIVYATDDTFAPVLGTSLLSLLRNNKEAEKINFFILDSGISKENKLRIEKICDNFVNASLNWIKIESISKKMGIDVKNDRGSFSQYSRLFIGDVLDNSVERVLYLDCDTLILSSLKDLWNIDLEGNIIAALKDAFSKYYRKNINLVNDDLMFNSGVMLIDLKAWRDNKIKEKVISFIRQRHGKVQQGDQGVLNSVLSNKTYALDPRYNLVSIFYDLNYREIKLYRSPVNFYSEKIIAKAKENPVILHFTSSFYSIRPWFKNSNHQCKKIWLKFYQETPWKNQPLQIEMSKKKKLINILFEYGLKDTVLLGAGVFQKYVRPLKNRFN</sequence>
<dbReference type="EMBL" id="CP059275">
    <property type="protein sequence ID" value="QLQ62775.1"/>
    <property type="molecule type" value="Genomic_DNA"/>
</dbReference>
<evidence type="ECO:0000313" key="5">
    <source>
        <dbReference type="Proteomes" id="UP000510868"/>
    </source>
</evidence>
<dbReference type="InterPro" id="IPR002495">
    <property type="entry name" value="Glyco_trans_8"/>
</dbReference>
<dbReference type="CDD" id="cd04194">
    <property type="entry name" value="GT8_A4GalT_like"/>
    <property type="match status" value="1"/>
</dbReference>
<gene>
    <name evidence="4" type="ORF">HHK02_05640</name>
</gene>
<dbReference type="GO" id="GO:0016757">
    <property type="term" value="F:glycosyltransferase activity"/>
    <property type="evidence" value="ECO:0007669"/>
    <property type="project" value="UniProtKB-KW"/>
</dbReference>
<organism evidence="4 5">
    <name type="scientific">Limosilactobacillus reuteri</name>
    <name type="common">Lactobacillus reuteri</name>
    <dbReference type="NCBI Taxonomy" id="1598"/>
    <lineage>
        <taxon>Bacteria</taxon>
        <taxon>Bacillati</taxon>
        <taxon>Bacillota</taxon>
        <taxon>Bacilli</taxon>
        <taxon>Lactobacillales</taxon>
        <taxon>Lactobacillaceae</taxon>
        <taxon>Limosilactobacillus</taxon>
    </lineage>
</organism>
<dbReference type="InterPro" id="IPR029044">
    <property type="entry name" value="Nucleotide-diphossugar_trans"/>
</dbReference>
<dbReference type="Gene3D" id="3.90.550.10">
    <property type="entry name" value="Spore Coat Polysaccharide Biosynthesis Protein SpsA, Chain A"/>
    <property type="match status" value="1"/>
</dbReference>
<evidence type="ECO:0000313" key="4">
    <source>
        <dbReference type="EMBL" id="QLQ62775.1"/>
    </source>
</evidence>
<protein>
    <submittedName>
        <fullName evidence="4">Glycosyltransferase family 8 protein</fullName>
    </submittedName>
</protein>
<dbReference type="GO" id="GO:0046872">
    <property type="term" value="F:metal ion binding"/>
    <property type="evidence" value="ECO:0007669"/>
    <property type="project" value="UniProtKB-KW"/>
</dbReference>
<keyword evidence="2 4" id="KW-0808">Transferase</keyword>
<evidence type="ECO:0000256" key="1">
    <source>
        <dbReference type="ARBA" id="ARBA00022676"/>
    </source>
</evidence>
<dbReference type="AlphaFoldDB" id="A0A7L6BKX7"/>
<evidence type="ECO:0000256" key="3">
    <source>
        <dbReference type="ARBA" id="ARBA00022723"/>
    </source>
</evidence>
<dbReference type="SUPFAM" id="SSF53448">
    <property type="entry name" value="Nucleotide-diphospho-sugar transferases"/>
    <property type="match status" value="1"/>
</dbReference>
<accession>A0A7L6BKX7</accession>
<dbReference type="InterPro" id="IPR050748">
    <property type="entry name" value="Glycosyltrans_8_dom-fam"/>
</dbReference>
<dbReference type="Pfam" id="PF01501">
    <property type="entry name" value="Glyco_transf_8"/>
    <property type="match status" value="1"/>
</dbReference>
<dbReference type="PANTHER" id="PTHR13778:SF47">
    <property type="entry name" value="LIPOPOLYSACCHARIDE 1,3-GALACTOSYLTRANSFERASE"/>
    <property type="match status" value="1"/>
</dbReference>
<evidence type="ECO:0000256" key="2">
    <source>
        <dbReference type="ARBA" id="ARBA00022679"/>
    </source>
</evidence>
<dbReference type="RefSeq" id="WP_181462862.1">
    <property type="nucleotide sequence ID" value="NZ_CP059275.1"/>
</dbReference>